<keyword evidence="2" id="KW-1185">Reference proteome</keyword>
<gene>
    <name evidence="1" type="ORF">ACFPPC_16135</name>
</gene>
<dbReference type="EMBL" id="JBHSLV010000026">
    <property type="protein sequence ID" value="MFC5394171.1"/>
    <property type="molecule type" value="Genomic_DNA"/>
</dbReference>
<proteinExistence type="predicted"/>
<comment type="caution">
    <text evidence="1">The sequence shown here is derived from an EMBL/GenBank/DDBJ whole genome shotgun (WGS) entry which is preliminary data.</text>
</comment>
<accession>A0ABW0HC47</accession>
<evidence type="ECO:0000313" key="2">
    <source>
        <dbReference type="Proteomes" id="UP001596104"/>
    </source>
</evidence>
<evidence type="ECO:0000313" key="1">
    <source>
        <dbReference type="EMBL" id="MFC5394171.1"/>
    </source>
</evidence>
<organism evidence="1 2">
    <name type="scientific">Bosea vestrisii</name>
    <dbReference type="NCBI Taxonomy" id="151416"/>
    <lineage>
        <taxon>Bacteria</taxon>
        <taxon>Pseudomonadati</taxon>
        <taxon>Pseudomonadota</taxon>
        <taxon>Alphaproteobacteria</taxon>
        <taxon>Hyphomicrobiales</taxon>
        <taxon>Boseaceae</taxon>
        <taxon>Bosea</taxon>
    </lineage>
</organism>
<dbReference type="Proteomes" id="UP001596104">
    <property type="component" value="Unassembled WGS sequence"/>
</dbReference>
<protein>
    <submittedName>
        <fullName evidence="1">Uncharacterized protein</fullName>
    </submittedName>
</protein>
<name>A0ABW0HC47_9HYPH</name>
<reference evidence="2" key="1">
    <citation type="journal article" date="2019" name="Int. J. Syst. Evol. Microbiol.">
        <title>The Global Catalogue of Microorganisms (GCM) 10K type strain sequencing project: providing services to taxonomists for standard genome sequencing and annotation.</title>
        <authorList>
            <consortium name="The Broad Institute Genomics Platform"/>
            <consortium name="The Broad Institute Genome Sequencing Center for Infectious Disease"/>
            <person name="Wu L."/>
            <person name="Ma J."/>
        </authorList>
    </citation>
    <scope>NUCLEOTIDE SEQUENCE [LARGE SCALE GENOMIC DNA]</scope>
    <source>
        <strain evidence="2">CGMCC 1.16326</strain>
    </source>
</reference>
<sequence>MSPEHSNIALDDQLLDGVHGGFTLLNPLANVGQAAGTGFQKGETIGSALGAVGAYVAATGGAMLGALNGLKNEVGKGVNEAVGGRKDFLR</sequence>
<dbReference type="RefSeq" id="WP_377009314.1">
    <property type="nucleotide sequence ID" value="NZ_JBHSLV010000026.1"/>
</dbReference>